<sequence>MSVSPYSLPVTPVASQEHVTFHRAWVGHVDAGRIGAAINRPAAPLLEAETPASNPLTPAEDTLTRVARMEIAVLGRLSPAVRALVEERAQAARMAARRAEQVAMLRQAAAAG</sequence>
<gene>
    <name evidence="1" type="ORF">ACFODK_09825</name>
</gene>
<dbReference type="RefSeq" id="WP_336919548.1">
    <property type="nucleotide sequence ID" value="NZ_JBANRN010000011.1"/>
</dbReference>
<accession>A0ABV7EH31</accession>
<comment type="caution">
    <text evidence="1">The sequence shown here is derived from an EMBL/GenBank/DDBJ whole genome shotgun (WGS) entry which is preliminary data.</text>
</comment>
<keyword evidence="2" id="KW-1185">Reference proteome</keyword>
<name>A0ABV7EH31_9SPHN</name>
<dbReference type="EMBL" id="JBHRSU010000030">
    <property type="protein sequence ID" value="MFC3101188.1"/>
    <property type="molecule type" value="Genomic_DNA"/>
</dbReference>
<dbReference type="Proteomes" id="UP001595378">
    <property type="component" value="Unassembled WGS sequence"/>
</dbReference>
<evidence type="ECO:0000313" key="2">
    <source>
        <dbReference type="Proteomes" id="UP001595378"/>
    </source>
</evidence>
<protein>
    <submittedName>
        <fullName evidence="1">Uncharacterized protein</fullName>
    </submittedName>
</protein>
<reference evidence="2" key="1">
    <citation type="journal article" date="2019" name="Int. J. Syst. Evol. Microbiol.">
        <title>The Global Catalogue of Microorganisms (GCM) 10K type strain sequencing project: providing services to taxonomists for standard genome sequencing and annotation.</title>
        <authorList>
            <consortium name="The Broad Institute Genomics Platform"/>
            <consortium name="The Broad Institute Genome Sequencing Center for Infectious Disease"/>
            <person name="Wu L."/>
            <person name="Ma J."/>
        </authorList>
    </citation>
    <scope>NUCLEOTIDE SEQUENCE [LARGE SCALE GENOMIC DNA]</scope>
    <source>
        <strain evidence="2">KCTC 52606</strain>
    </source>
</reference>
<evidence type="ECO:0000313" key="1">
    <source>
        <dbReference type="EMBL" id="MFC3101188.1"/>
    </source>
</evidence>
<proteinExistence type="predicted"/>
<organism evidence="1 2">
    <name type="scientific">Alteraurantiacibacter lauratis</name>
    <dbReference type="NCBI Taxonomy" id="2054627"/>
    <lineage>
        <taxon>Bacteria</taxon>
        <taxon>Pseudomonadati</taxon>
        <taxon>Pseudomonadota</taxon>
        <taxon>Alphaproteobacteria</taxon>
        <taxon>Sphingomonadales</taxon>
        <taxon>Erythrobacteraceae</taxon>
        <taxon>Alteraurantiacibacter</taxon>
    </lineage>
</organism>